<accession>A0A8S0UMK3</accession>
<evidence type="ECO:0000313" key="1">
    <source>
        <dbReference type="EMBL" id="CAA3018920.1"/>
    </source>
</evidence>
<sequence length="102" mass="11620">MYADVGAERPAGLPHIARRVQPATDPQVEGVMGEELVQNLEGLARGIPDYARLADVPFAYQRHTVGVPTRVHHLLRRLVRAVTCYHEHHHDKTPRFPFLHIF</sequence>
<dbReference type="Proteomes" id="UP000594638">
    <property type="component" value="Unassembled WGS sequence"/>
</dbReference>
<dbReference type="EMBL" id="CACTIH010007968">
    <property type="protein sequence ID" value="CAA3018920.1"/>
    <property type="molecule type" value="Genomic_DNA"/>
</dbReference>
<reference evidence="1 2" key="1">
    <citation type="submission" date="2019-12" db="EMBL/GenBank/DDBJ databases">
        <authorList>
            <person name="Alioto T."/>
            <person name="Alioto T."/>
            <person name="Gomez Garrido J."/>
        </authorList>
    </citation>
    <scope>NUCLEOTIDE SEQUENCE [LARGE SCALE GENOMIC DNA]</scope>
</reference>
<proteinExistence type="predicted"/>
<gene>
    <name evidence="1" type="ORF">OLEA9_A019687</name>
</gene>
<dbReference type="AlphaFoldDB" id="A0A8S0UMK3"/>
<comment type="caution">
    <text evidence="1">The sequence shown here is derived from an EMBL/GenBank/DDBJ whole genome shotgun (WGS) entry which is preliminary data.</text>
</comment>
<organism evidence="1 2">
    <name type="scientific">Olea europaea subsp. europaea</name>
    <dbReference type="NCBI Taxonomy" id="158383"/>
    <lineage>
        <taxon>Eukaryota</taxon>
        <taxon>Viridiplantae</taxon>
        <taxon>Streptophyta</taxon>
        <taxon>Embryophyta</taxon>
        <taxon>Tracheophyta</taxon>
        <taxon>Spermatophyta</taxon>
        <taxon>Magnoliopsida</taxon>
        <taxon>eudicotyledons</taxon>
        <taxon>Gunneridae</taxon>
        <taxon>Pentapetalae</taxon>
        <taxon>asterids</taxon>
        <taxon>lamiids</taxon>
        <taxon>Lamiales</taxon>
        <taxon>Oleaceae</taxon>
        <taxon>Oleeae</taxon>
        <taxon>Olea</taxon>
    </lineage>
</organism>
<protein>
    <submittedName>
        <fullName evidence="1">Uncharacterized protein</fullName>
    </submittedName>
</protein>
<keyword evidence="2" id="KW-1185">Reference proteome</keyword>
<dbReference type="Gramene" id="OE9A019687T1">
    <property type="protein sequence ID" value="OE9A019687C1"/>
    <property type="gene ID" value="OE9A019687"/>
</dbReference>
<evidence type="ECO:0000313" key="2">
    <source>
        <dbReference type="Proteomes" id="UP000594638"/>
    </source>
</evidence>
<name>A0A8S0UMK3_OLEEU</name>